<name>A0A8S5MZT2_9CAUD</name>
<dbReference type="EMBL" id="BK015029">
    <property type="protein sequence ID" value="DAD87865.1"/>
    <property type="molecule type" value="Genomic_DNA"/>
</dbReference>
<reference evidence="1" key="1">
    <citation type="journal article" date="2021" name="Proc. Natl. Acad. Sci. U.S.A.">
        <title>A Catalog of Tens of Thousands of Viruses from Human Metagenomes Reveals Hidden Associations with Chronic Diseases.</title>
        <authorList>
            <person name="Tisza M.J."/>
            <person name="Buck C.B."/>
        </authorList>
    </citation>
    <scope>NUCLEOTIDE SEQUENCE</scope>
    <source>
        <strain evidence="1">Ct43U4</strain>
    </source>
</reference>
<organism evidence="1">
    <name type="scientific">Siphoviridae sp. ct43U4</name>
    <dbReference type="NCBI Taxonomy" id="2826285"/>
    <lineage>
        <taxon>Viruses</taxon>
        <taxon>Duplodnaviria</taxon>
        <taxon>Heunggongvirae</taxon>
        <taxon>Uroviricota</taxon>
        <taxon>Caudoviricetes</taxon>
    </lineage>
</organism>
<evidence type="ECO:0000313" key="1">
    <source>
        <dbReference type="EMBL" id="DAD87865.1"/>
    </source>
</evidence>
<proteinExistence type="predicted"/>
<accession>A0A8S5MZT2</accession>
<protein>
    <submittedName>
        <fullName evidence="1">Uncharacterized protein</fullName>
    </submittedName>
</protein>
<sequence>MGRKAKKRNITDKLLIKISDDMKEKDLTLIQYAVNVLDCTPQTLTNWFRENRIPSSKRKAIEARFKKASIEKLIAEIKGE</sequence>